<reference evidence="2 3" key="1">
    <citation type="submission" date="2024-08" db="EMBL/GenBank/DDBJ databases">
        <authorList>
            <person name="Cucini C."/>
            <person name="Frati F."/>
        </authorList>
    </citation>
    <scope>NUCLEOTIDE SEQUENCE [LARGE SCALE GENOMIC DNA]</scope>
</reference>
<keyword evidence="3" id="KW-1185">Reference proteome</keyword>
<evidence type="ECO:0000256" key="1">
    <source>
        <dbReference type="SAM" id="MobiDB-lite"/>
    </source>
</evidence>
<gene>
    <name evidence="2" type="ORF">ODALV1_LOCUS5082</name>
</gene>
<dbReference type="EMBL" id="CAXLJM020000015">
    <property type="protein sequence ID" value="CAL8081992.1"/>
    <property type="molecule type" value="Genomic_DNA"/>
</dbReference>
<organism evidence="2 3">
    <name type="scientific">Orchesella dallaii</name>
    <dbReference type="NCBI Taxonomy" id="48710"/>
    <lineage>
        <taxon>Eukaryota</taxon>
        <taxon>Metazoa</taxon>
        <taxon>Ecdysozoa</taxon>
        <taxon>Arthropoda</taxon>
        <taxon>Hexapoda</taxon>
        <taxon>Collembola</taxon>
        <taxon>Entomobryomorpha</taxon>
        <taxon>Entomobryoidea</taxon>
        <taxon>Orchesellidae</taxon>
        <taxon>Orchesellinae</taxon>
        <taxon>Orchesella</taxon>
    </lineage>
</organism>
<name>A0ABP1PZP1_9HEXA</name>
<accession>A0ABP1PZP1</accession>
<proteinExistence type="predicted"/>
<dbReference type="Proteomes" id="UP001642540">
    <property type="component" value="Unassembled WGS sequence"/>
</dbReference>
<protein>
    <submittedName>
        <fullName evidence="2">Uncharacterized protein</fullName>
    </submittedName>
</protein>
<feature type="compositionally biased region" description="Acidic residues" evidence="1">
    <location>
        <begin position="120"/>
        <end position="132"/>
    </location>
</feature>
<comment type="caution">
    <text evidence="2">The sequence shown here is derived from an EMBL/GenBank/DDBJ whole genome shotgun (WGS) entry which is preliminary data.</text>
</comment>
<evidence type="ECO:0000313" key="3">
    <source>
        <dbReference type="Proteomes" id="UP001642540"/>
    </source>
</evidence>
<feature type="region of interest" description="Disordered" evidence="1">
    <location>
        <begin position="115"/>
        <end position="134"/>
    </location>
</feature>
<evidence type="ECO:0000313" key="2">
    <source>
        <dbReference type="EMBL" id="CAL8081992.1"/>
    </source>
</evidence>
<sequence>MSSSSSDTEESFRFSGGEFTEAEKRYLIRKGLAWENSKGELIDVSTDVEDDSPSTESNVHEKFLPLPNADFSSHVSHNESTMINSEANDSRVIVPCTQNSEESYQSAAGISIVSCSQESTESESEDSEEDLDVISIKMMTVP</sequence>